<accession>A0AA38FL12</accession>
<feature type="non-terminal residue" evidence="1">
    <location>
        <position position="85"/>
    </location>
</feature>
<reference evidence="1 2" key="1">
    <citation type="journal article" date="2021" name="Nat. Plants">
        <title>The Taxus genome provides insights into paclitaxel biosynthesis.</title>
        <authorList>
            <person name="Xiong X."/>
            <person name="Gou J."/>
            <person name="Liao Q."/>
            <person name="Li Y."/>
            <person name="Zhou Q."/>
            <person name="Bi G."/>
            <person name="Li C."/>
            <person name="Du R."/>
            <person name="Wang X."/>
            <person name="Sun T."/>
            <person name="Guo L."/>
            <person name="Liang H."/>
            <person name="Lu P."/>
            <person name="Wu Y."/>
            <person name="Zhang Z."/>
            <person name="Ro D.K."/>
            <person name="Shang Y."/>
            <person name="Huang S."/>
            <person name="Yan J."/>
        </authorList>
    </citation>
    <scope>NUCLEOTIDE SEQUENCE [LARGE SCALE GENOMIC DNA]</scope>
    <source>
        <strain evidence="1">Ta-2019</strain>
    </source>
</reference>
<gene>
    <name evidence="1" type="ORF">KI387_010341</name>
</gene>
<feature type="non-terminal residue" evidence="1">
    <location>
        <position position="1"/>
    </location>
</feature>
<sequence length="85" mass="9868">VHRYSVFSHWRKDQLSPLLYGDGFDLNGRDSWETLVNKCLVDLDQNNCITMHDHQGTWEGIWLILTHSLVYGVKSTYSTCRNKPG</sequence>
<evidence type="ECO:0000313" key="1">
    <source>
        <dbReference type="EMBL" id="KAH9305937.1"/>
    </source>
</evidence>
<comment type="caution">
    <text evidence="1">The sequence shown here is derived from an EMBL/GenBank/DDBJ whole genome shotgun (WGS) entry which is preliminary data.</text>
</comment>
<organism evidence="1 2">
    <name type="scientific">Taxus chinensis</name>
    <name type="common">Chinese yew</name>
    <name type="synonym">Taxus wallichiana var. chinensis</name>
    <dbReference type="NCBI Taxonomy" id="29808"/>
    <lineage>
        <taxon>Eukaryota</taxon>
        <taxon>Viridiplantae</taxon>
        <taxon>Streptophyta</taxon>
        <taxon>Embryophyta</taxon>
        <taxon>Tracheophyta</taxon>
        <taxon>Spermatophyta</taxon>
        <taxon>Pinopsida</taxon>
        <taxon>Pinidae</taxon>
        <taxon>Conifers II</taxon>
        <taxon>Cupressales</taxon>
        <taxon>Taxaceae</taxon>
        <taxon>Taxus</taxon>
    </lineage>
</organism>
<keyword evidence="2" id="KW-1185">Reference proteome</keyword>
<dbReference type="AlphaFoldDB" id="A0AA38FL12"/>
<name>A0AA38FL12_TAXCH</name>
<dbReference type="Proteomes" id="UP000824469">
    <property type="component" value="Unassembled WGS sequence"/>
</dbReference>
<protein>
    <submittedName>
        <fullName evidence="1">Uncharacterized protein</fullName>
    </submittedName>
</protein>
<proteinExistence type="predicted"/>
<evidence type="ECO:0000313" key="2">
    <source>
        <dbReference type="Proteomes" id="UP000824469"/>
    </source>
</evidence>
<dbReference type="EMBL" id="JAHRHJ020000008">
    <property type="protein sequence ID" value="KAH9305937.1"/>
    <property type="molecule type" value="Genomic_DNA"/>
</dbReference>